<accession>A0ABD7BRB4</accession>
<evidence type="ECO:0008006" key="4">
    <source>
        <dbReference type="Google" id="ProtNLM"/>
    </source>
</evidence>
<sequence length="62" mass="7063">MTSKKRKLLDKDIAQRIKKENEEITKPEKDHVQATKIVQVGVSLLLAVMVLFGLVYSLIQIL</sequence>
<dbReference type="KEGG" id="lcz:LCAZH_1079"/>
<dbReference type="RefSeq" id="WP_013245642.1">
    <property type="nucleotide sequence ID" value="NC_014334.2"/>
</dbReference>
<name>A0ABD7BRB4_LACPA</name>
<dbReference type="KEGG" id="lcl:LOCK919_1256"/>
<dbReference type="AlphaFoldDB" id="A0ABD7BRB4"/>
<keyword evidence="1" id="KW-1133">Transmembrane helix</keyword>
<protein>
    <recommendedName>
        <fullName evidence="4">Accessory secretory protein Asp4</fullName>
    </recommendedName>
</protein>
<feature type="transmembrane region" description="Helical" evidence="1">
    <location>
        <begin position="37"/>
        <end position="59"/>
    </location>
</feature>
<keyword evidence="1" id="KW-0812">Transmembrane</keyword>
<evidence type="ECO:0000256" key="1">
    <source>
        <dbReference type="SAM" id="Phobius"/>
    </source>
</evidence>
<evidence type="ECO:0000313" key="3">
    <source>
        <dbReference type="Proteomes" id="UP000593972"/>
    </source>
</evidence>
<proteinExistence type="predicted"/>
<evidence type="ECO:0000313" key="2">
    <source>
        <dbReference type="EMBL" id="QOP55093.1"/>
    </source>
</evidence>
<dbReference type="Proteomes" id="UP000593972">
    <property type="component" value="Chromosome"/>
</dbReference>
<reference evidence="2 3" key="1">
    <citation type="submission" date="2020-03" db="EMBL/GenBank/DDBJ databases">
        <title>Complete genome sequence of Lactobacillus paracasei strain NFFJ04, isolated from animal feed.</title>
        <authorList>
            <person name="Jung J.Y."/>
        </authorList>
    </citation>
    <scope>NUCLEOTIDE SEQUENCE [LARGE SCALE GENOMIC DNA]</scope>
    <source>
        <strain evidence="2 3">NFFJ04</strain>
    </source>
</reference>
<gene>
    <name evidence="2" type="ORF">HCJ88_04580</name>
</gene>
<keyword evidence="1" id="KW-0472">Membrane</keyword>
<organism evidence="2 3">
    <name type="scientific">Lacticaseibacillus paracasei</name>
    <name type="common">Lactobacillus paracasei</name>
    <dbReference type="NCBI Taxonomy" id="1597"/>
    <lineage>
        <taxon>Bacteria</taxon>
        <taxon>Bacillati</taxon>
        <taxon>Bacillota</taxon>
        <taxon>Bacilli</taxon>
        <taxon>Lactobacillales</taxon>
        <taxon>Lactobacillaceae</taxon>
        <taxon>Lacticaseibacillus</taxon>
    </lineage>
</organism>
<dbReference type="EMBL" id="CP050500">
    <property type="protein sequence ID" value="QOP55093.1"/>
    <property type="molecule type" value="Genomic_DNA"/>
</dbReference>